<protein>
    <submittedName>
        <fullName evidence="2">ImmA/IrrE family metallo-endopeptidase</fullName>
    </submittedName>
</protein>
<evidence type="ECO:0000313" key="2">
    <source>
        <dbReference type="EMBL" id="RDY30131.1"/>
    </source>
</evidence>
<dbReference type="Gene3D" id="1.10.10.2910">
    <property type="match status" value="1"/>
</dbReference>
<dbReference type="Pfam" id="PF06114">
    <property type="entry name" value="Peptidase_M78"/>
    <property type="match status" value="1"/>
</dbReference>
<sequence length="184" mass="21418">MTIDYVVNQVEALVKKVGSRNPYVICNELDYKLHYMDLKQRLKAYYFYQSRINNIIIDENVIEIFRPILIAHELGHGLLHREIAMMSGFQELEVLEKRSDKPMEYEANLFAAELLLEDETVLNHLNEYTFFETASMLNVPAALLDFKFAILKTKGFHINNIQIAKSSFLKSEQGAYGIDTDYIR</sequence>
<keyword evidence="3" id="KW-1185">Reference proteome</keyword>
<dbReference type="Proteomes" id="UP000216411">
    <property type="component" value="Unassembled WGS sequence"/>
</dbReference>
<dbReference type="AlphaFoldDB" id="A0A371JBJ1"/>
<gene>
    <name evidence="2" type="ORF">CG710_016240</name>
</gene>
<comment type="caution">
    <text evidence="2">The sequence shown here is derived from an EMBL/GenBank/DDBJ whole genome shotgun (WGS) entry which is preliminary data.</text>
</comment>
<accession>A0A371JBJ1</accession>
<reference evidence="2 3" key="1">
    <citation type="journal article" date="2017" name="Genome Announc.">
        <title>Draft Genome Sequence of a Sporulating and Motile Strain of Lachnotalea glycerini Isolated from Water in Quebec City, Canada.</title>
        <authorList>
            <person name="Maheux A.F."/>
            <person name="Boudreau D.K."/>
            <person name="Berube E."/>
            <person name="Boissinot M."/>
            <person name="Raymond F."/>
            <person name="Brodeur S."/>
            <person name="Corbeil J."/>
            <person name="Isabel S."/>
            <person name="Omar R.F."/>
            <person name="Bergeron M.G."/>
        </authorList>
    </citation>
    <scope>NUCLEOTIDE SEQUENCE [LARGE SCALE GENOMIC DNA]</scope>
    <source>
        <strain evidence="2 3">CCRI-19302</strain>
    </source>
</reference>
<dbReference type="RefSeq" id="WP_094377480.1">
    <property type="nucleotide sequence ID" value="NZ_NOKA02000047.1"/>
</dbReference>
<name>A0A371JBJ1_9FIRM</name>
<feature type="domain" description="IrrE N-terminal-like" evidence="1">
    <location>
        <begin position="26"/>
        <end position="128"/>
    </location>
</feature>
<proteinExistence type="predicted"/>
<dbReference type="EMBL" id="NOKA02000047">
    <property type="protein sequence ID" value="RDY30131.1"/>
    <property type="molecule type" value="Genomic_DNA"/>
</dbReference>
<organism evidence="2 3">
    <name type="scientific">Lachnotalea glycerini</name>
    <dbReference type="NCBI Taxonomy" id="1763509"/>
    <lineage>
        <taxon>Bacteria</taxon>
        <taxon>Bacillati</taxon>
        <taxon>Bacillota</taxon>
        <taxon>Clostridia</taxon>
        <taxon>Lachnospirales</taxon>
        <taxon>Lachnospiraceae</taxon>
        <taxon>Lachnotalea</taxon>
    </lineage>
</organism>
<evidence type="ECO:0000259" key="1">
    <source>
        <dbReference type="Pfam" id="PF06114"/>
    </source>
</evidence>
<dbReference type="OrthoDB" id="9816277at2"/>
<dbReference type="InterPro" id="IPR010359">
    <property type="entry name" value="IrrE_HExxH"/>
</dbReference>
<evidence type="ECO:0000313" key="3">
    <source>
        <dbReference type="Proteomes" id="UP000216411"/>
    </source>
</evidence>